<dbReference type="Pfam" id="PF08241">
    <property type="entry name" value="Methyltransf_11"/>
    <property type="match status" value="1"/>
</dbReference>
<accession>A0A6C0GRR5</accession>
<keyword evidence="2" id="KW-0489">Methyltransferase</keyword>
<dbReference type="CDD" id="cd02440">
    <property type="entry name" value="AdoMet_MTases"/>
    <property type="match status" value="1"/>
</dbReference>
<dbReference type="RefSeq" id="WP_162446531.1">
    <property type="nucleotide sequence ID" value="NZ_CP048222.1"/>
</dbReference>
<dbReference type="Proteomes" id="UP000480178">
    <property type="component" value="Chromosome"/>
</dbReference>
<dbReference type="InterPro" id="IPR029063">
    <property type="entry name" value="SAM-dependent_MTases_sf"/>
</dbReference>
<dbReference type="AlphaFoldDB" id="A0A6C0GRR5"/>
<gene>
    <name evidence="2" type="ORF">GXP67_29830</name>
</gene>
<organism evidence="2 3">
    <name type="scientific">Rhodocytophaga rosea</name>
    <dbReference type="NCBI Taxonomy" id="2704465"/>
    <lineage>
        <taxon>Bacteria</taxon>
        <taxon>Pseudomonadati</taxon>
        <taxon>Bacteroidota</taxon>
        <taxon>Cytophagia</taxon>
        <taxon>Cytophagales</taxon>
        <taxon>Rhodocytophagaceae</taxon>
        <taxon>Rhodocytophaga</taxon>
    </lineage>
</organism>
<sequence>MVTRIDNEILHGKKIAGQAEDVWNWNSPAGRLRAQRRAQYFIDIGKIHKTDKVLEIGCGTGLFTGKVYEATKASITAIDISEDLLKIARSRYPHVNFRVEDAMKLSFADKSYDVVFGSSVIHHLNIESALKETFRVLKKGGRIIFAEPNMLNPQIFIQKNIPFIKKWLGDSPDETAIVRWKMYKQLADIGYNHIKVFPYDFLHPITPNILINSVQSIGKVIEHIPVLKEIAGSVIIYAEK</sequence>
<dbReference type="GO" id="GO:0032259">
    <property type="term" value="P:methylation"/>
    <property type="evidence" value="ECO:0007669"/>
    <property type="project" value="UniProtKB-KW"/>
</dbReference>
<keyword evidence="2" id="KW-0808">Transferase</keyword>
<protein>
    <submittedName>
        <fullName evidence="2">Class I SAM-dependent methyltransferase</fullName>
    </submittedName>
</protein>
<evidence type="ECO:0000313" key="2">
    <source>
        <dbReference type="EMBL" id="QHT70554.1"/>
    </source>
</evidence>
<proteinExistence type="predicted"/>
<dbReference type="InterPro" id="IPR013216">
    <property type="entry name" value="Methyltransf_11"/>
</dbReference>
<evidence type="ECO:0000259" key="1">
    <source>
        <dbReference type="Pfam" id="PF08241"/>
    </source>
</evidence>
<dbReference type="EMBL" id="CP048222">
    <property type="protein sequence ID" value="QHT70554.1"/>
    <property type="molecule type" value="Genomic_DNA"/>
</dbReference>
<name>A0A6C0GRR5_9BACT</name>
<feature type="domain" description="Methyltransferase type 11" evidence="1">
    <location>
        <begin position="54"/>
        <end position="145"/>
    </location>
</feature>
<dbReference type="GO" id="GO:0008757">
    <property type="term" value="F:S-adenosylmethionine-dependent methyltransferase activity"/>
    <property type="evidence" value="ECO:0007669"/>
    <property type="project" value="InterPro"/>
</dbReference>
<evidence type="ECO:0000313" key="3">
    <source>
        <dbReference type="Proteomes" id="UP000480178"/>
    </source>
</evidence>
<keyword evidence="3" id="KW-1185">Reference proteome</keyword>
<dbReference type="SUPFAM" id="SSF53335">
    <property type="entry name" value="S-adenosyl-L-methionine-dependent methyltransferases"/>
    <property type="match status" value="1"/>
</dbReference>
<dbReference type="Gene3D" id="3.40.50.150">
    <property type="entry name" value="Vaccinia Virus protein VP39"/>
    <property type="match status" value="1"/>
</dbReference>
<reference evidence="2 3" key="1">
    <citation type="submission" date="2020-01" db="EMBL/GenBank/DDBJ databases">
        <authorList>
            <person name="Kim M.K."/>
        </authorList>
    </citation>
    <scope>NUCLEOTIDE SEQUENCE [LARGE SCALE GENOMIC DNA]</scope>
    <source>
        <strain evidence="2 3">172606-1</strain>
    </source>
</reference>
<dbReference type="KEGG" id="rhoz:GXP67_29830"/>
<dbReference type="InterPro" id="IPR050508">
    <property type="entry name" value="Methyltransf_Superfamily"/>
</dbReference>
<dbReference type="PANTHER" id="PTHR42912">
    <property type="entry name" value="METHYLTRANSFERASE"/>
    <property type="match status" value="1"/>
</dbReference>